<dbReference type="RefSeq" id="XP_060121552.1">
    <property type="nucleotide sequence ID" value="XM_060265569.1"/>
</dbReference>
<keyword evidence="2" id="KW-0732">Signal</keyword>
<proteinExistence type="predicted"/>
<evidence type="ECO:0000259" key="3">
    <source>
        <dbReference type="Pfam" id="PF11790"/>
    </source>
</evidence>
<evidence type="ECO:0000256" key="2">
    <source>
        <dbReference type="SAM" id="SignalP"/>
    </source>
</evidence>
<feature type="chain" id="PRO_5041905793" evidence="2">
    <location>
        <begin position="25"/>
        <end position="334"/>
    </location>
</feature>
<dbReference type="SUPFAM" id="SSF51445">
    <property type="entry name" value="(Trans)glycosidases"/>
    <property type="match status" value="1"/>
</dbReference>
<dbReference type="Gene3D" id="3.20.20.80">
    <property type="entry name" value="Glycosidases"/>
    <property type="match status" value="1"/>
</dbReference>
<dbReference type="InterPro" id="IPR053183">
    <property type="entry name" value="ASL1"/>
</dbReference>
<dbReference type="EMBL" id="CP119959">
    <property type="protein sequence ID" value="WFD38655.1"/>
    <property type="molecule type" value="Genomic_DNA"/>
</dbReference>
<feature type="region of interest" description="Disordered" evidence="1">
    <location>
        <begin position="275"/>
        <end position="323"/>
    </location>
</feature>
<dbReference type="EC" id="6.3.2.12" evidence="4"/>
<evidence type="ECO:0000313" key="5">
    <source>
        <dbReference type="Proteomes" id="UP001217754"/>
    </source>
</evidence>
<dbReference type="Pfam" id="PF11790">
    <property type="entry name" value="Glyco_hydro_cc"/>
    <property type="match status" value="1"/>
</dbReference>
<gene>
    <name evidence="4" type="primary">FOL3_2</name>
    <name evidence="4" type="ORF">MJAP1_001616</name>
</gene>
<sequence>MKFLSTFAAATSAVVVLSAAPASAKFGNGLPWAADNTWAKKIPEGAISWYHHWERGYVPDMPKGAEYVPTFWGPEKWDDWNQRKDEISKHNSKHILAFNEPDVASQANMSPDEAVSLFMKELQPYAEQGIRVSSPQMVFNMDWLNQFMNKCHSAGCNVSFMALHWYGSYKDMDKFKHWVKNVHKKFNLPVWVTEFGITAESNPSQDQVNKFADEAIKWMAKQDYVERAAWNGCYDISTPPDQYATPLNAMFNNGGSFRQLANIWLPALAAAGLSHKENHSSGNSRRHAQMIKRSPSFKAETAKRNNKAEKKERKPAYSFGPGKKPLVRIAFPKL</sequence>
<accession>A0AAF0J9V9</accession>
<dbReference type="PANTHER" id="PTHR34154">
    <property type="entry name" value="ALKALI-SENSITIVE LINKAGE PROTEIN 1"/>
    <property type="match status" value="1"/>
</dbReference>
<dbReference type="GeneID" id="85225265"/>
<evidence type="ECO:0000313" key="4">
    <source>
        <dbReference type="EMBL" id="WFD38655.1"/>
    </source>
</evidence>
<feature type="compositionally biased region" description="Basic and acidic residues" evidence="1">
    <location>
        <begin position="300"/>
        <end position="315"/>
    </location>
</feature>
<keyword evidence="4" id="KW-0436">Ligase</keyword>
<dbReference type="GO" id="GO:0009277">
    <property type="term" value="C:fungal-type cell wall"/>
    <property type="evidence" value="ECO:0007669"/>
    <property type="project" value="TreeGrafter"/>
</dbReference>
<dbReference type="InterPro" id="IPR024655">
    <property type="entry name" value="Asl1_glyco_hydro_catalytic"/>
</dbReference>
<name>A0AAF0J9V9_9BASI</name>
<dbReference type="InterPro" id="IPR017853">
    <property type="entry name" value="GH"/>
</dbReference>
<dbReference type="Proteomes" id="UP001217754">
    <property type="component" value="Chromosome 2"/>
</dbReference>
<dbReference type="GO" id="GO:0008841">
    <property type="term" value="F:dihydrofolate synthase activity"/>
    <property type="evidence" value="ECO:0007669"/>
    <property type="project" value="UniProtKB-EC"/>
</dbReference>
<dbReference type="PANTHER" id="PTHR34154:SF3">
    <property type="entry name" value="ALKALI-SENSITIVE LINKAGE PROTEIN 1"/>
    <property type="match status" value="1"/>
</dbReference>
<feature type="domain" description="Asl1-like glycosyl hydrolase catalytic" evidence="3">
    <location>
        <begin position="30"/>
        <end position="262"/>
    </location>
</feature>
<protein>
    <submittedName>
        <fullName evidence="4">Dihydrofolate synthase</fullName>
        <ecNumber evidence="4">6.3.2.12</ecNumber>
    </submittedName>
</protein>
<evidence type="ECO:0000256" key="1">
    <source>
        <dbReference type="SAM" id="MobiDB-lite"/>
    </source>
</evidence>
<dbReference type="GO" id="GO:0071966">
    <property type="term" value="P:fungal-type cell wall polysaccharide metabolic process"/>
    <property type="evidence" value="ECO:0007669"/>
    <property type="project" value="TreeGrafter"/>
</dbReference>
<reference evidence="4" key="1">
    <citation type="submission" date="2023-03" db="EMBL/GenBank/DDBJ databases">
        <title>Mating type loci evolution in Malassezia.</title>
        <authorList>
            <person name="Coelho M.A."/>
        </authorList>
    </citation>
    <scope>NUCLEOTIDE SEQUENCE</scope>
    <source>
        <strain evidence="4">CBS 9431</strain>
    </source>
</reference>
<organism evidence="4 5">
    <name type="scientific">Malassezia japonica</name>
    <dbReference type="NCBI Taxonomy" id="223818"/>
    <lineage>
        <taxon>Eukaryota</taxon>
        <taxon>Fungi</taxon>
        <taxon>Dikarya</taxon>
        <taxon>Basidiomycota</taxon>
        <taxon>Ustilaginomycotina</taxon>
        <taxon>Malasseziomycetes</taxon>
        <taxon>Malasseziales</taxon>
        <taxon>Malasseziaceae</taxon>
        <taxon>Malassezia</taxon>
    </lineage>
</organism>
<dbReference type="AlphaFoldDB" id="A0AAF0J9V9"/>
<keyword evidence="5" id="KW-1185">Reference proteome</keyword>
<feature type="signal peptide" evidence="2">
    <location>
        <begin position="1"/>
        <end position="24"/>
    </location>
</feature>